<comment type="caution">
    <text evidence="1">The sequence shown here is derived from an EMBL/GenBank/DDBJ whole genome shotgun (WGS) entry which is preliminary data.</text>
</comment>
<keyword evidence="2" id="KW-1185">Reference proteome</keyword>
<dbReference type="Proteomes" id="UP001163835">
    <property type="component" value="Unassembled WGS sequence"/>
</dbReference>
<protein>
    <submittedName>
        <fullName evidence="1">Uncharacterized protein</fullName>
    </submittedName>
</protein>
<gene>
    <name evidence="1" type="ORF">F5876DRAFT_78855</name>
</gene>
<sequence>MQLMKKQTLHEFLSKKHLRLDSMQPIFKIQQPLIDWSISGNFLQSVVPVTGDSIKIRERLRAHAINQDTEVMRQFRLRPNNSESPSASATHRAQRVTKKRPSKHQNGSRSRDNKGFVQHIVVYFGANFTPISESIPPKVRKKFVVQISSEARSTSFVARRRQVRDDLEVLITSPSTLTTSTNFTAGVSPNLESKTLVPRES</sequence>
<organism evidence="1 2">
    <name type="scientific">Lentinula aff. lateritia</name>
    <dbReference type="NCBI Taxonomy" id="2804960"/>
    <lineage>
        <taxon>Eukaryota</taxon>
        <taxon>Fungi</taxon>
        <taxon>Dikarya</taxon>
        <taxon>Basidiomycota</taxon>
        <taxon>Agaricomycotina</taxon>
        <taxon>Agaricomycetes</taxon>
        <taxon>Agaricomycetidae</taxon>
        <taxon>Agaricales</taxon>
        <taxon>Marasmiineae</taxon>
        <taxon>Omphalotaceae</taxon>
        <taxon>Lentinula</taxon>
    </lineage>
</organism>
<name>A0ACC1TUL4_9AGAR</name>
<reference evidence="1" key="1">
    <citation type="submission" date="2022-09" db="EMBL/GenBank/DDBJ databases">
        <title>A Global Phylogenomic Analysis of the Shiitake Genus Lentinula.</title>
        <authorList>
            <consortium name="DOE Joint Genome Institute"/>
            <person name="Sierra-Patev S."/>
            <person name="Min B."/>
            <person name="Naranjo-Ortiz M."/>
            <person name="Looney B."/>
            <person name="Konkel Z."/>
            <person name="Slot J.C."/>
            <person name="Sakamoto Y."/>
            <person name="Steenwyk J.L."/>
            <person name="Rokas A."/>
            <person name="Carro J."/>
            <person name="Camarero S."/>
            <person name="Ferreira P."/>
            <person name="Molpeceres G."/>
            <person name="Ruiz-Duenas F.J."/>
            <person name="Serrano A."/>
            <person name="Henrissat B."/>
            <person name="Drula E."/>
            <person name="Hughes K.W."/>
            <person name="Mata J.L."/>
            <person name="Ishikawa N.K."/>
            <person name="Vargas-Isla R."/>
            <person name="Ushijima S."/>
            <person name="Smith C.A."/>
            <person name="Ahrendt S."/>
            <person name="Andreopoulos W."/>
            <person name="He G."/>
            <person name="Labutti K."/>
            <person name="Lipzen A."/>
            <person name="Ng V."/>
            <person name="Riley R."/>
            <person name="Sandor L."/>
            <person name="Barry K."/>
            <person name="Martinez A.T."/>
            <person name="Xiao Y."/>
            <person name="Gibbons J.G."/>
            <person name="Terashima K."/>
            <person name="Grigoriev I.V."/>
            <person name="Hibbett D.S."/>
        </authorList>
    </citation>
    <scope>NUCLEOTIDE SEQUENCE</scope>
    <source>
        <strain evidence="1">TMI1499</strain>
    </source>
</reference>
<dbReference type="EMBL" id="MU795231">
    <property type="protein sequence ID" value="KAJ3808328.1"/>
    <property type="molecule type" value="Genomic_DNA"/>
</dbReference>
<accession>A0ACC1TUL4</accession>
<evidence type="ECO:0000313" key="2">
    <source>
        <dbReference type="Proteomes" id="UP001163835"/>
    </source>
</evidence>
<proteinExistence type="predicted"/>
<evidence type="ECO:0000313" key="1">
    <source>
        <dbReference type="EMBL" id="KAJ3808328.1"/>
    </source>
</evidence>